<proteinExistence type="predicted"/>
<name>E5BI33_9FUSO</name>
<evidence type="ECO:0000313" key="2">
    <source>
        <dbReference type="Proteomes" id="UP000002975"/>
    </source>
</evidence>
<dbReference type="BioCyc" id="FSP469605-HMP:GTSP-1696-MONOMER"/>
<dbReference type="Proteomes" id="UP000002975">
    <property type="component" value="Unassembled WGS sequence"/>
</dbReference>
<dbReference type="AlphaFoldDB" id="E5BI33"/>
<organism evidence="1 2">
    <name type="scientific">Fusobacterium gonidiaformans 3-1-5R</name>
    <dbReference type="NCBI Taxonomy" id="469605"/>
    <lineage>
        <taxon>Bacteria</taxon>
        <taxon>Fusobacteriati</taxon>
        <taxon>Fusobacteriota</taxon>
        <taxon>Fusobacteriia</taxon>
        <taxon>Fusobacteriales</taxon>
        <taxon>Fusobacteriaceae</taxon>
        <taxon>Fusobacterium</taxon>
    </lineage>
</organism>
<evidence type="ECO:0000313" key="1">
    <source>
        <dbReference type="EMBL" id="EFS22156.1"/>
    </source>
</evidence>
<gene>
    <name evidence="1" type="ORF">FSBG_01653</name>
</gene>
<sequence length="71" mass="8304">MLLILYNIFFRLQAKNQGQDQEKCKKSAKTVKIVSKMKGYLVLSNFFKIRKARLRISLSEKRSVLFMGFAT</sequence>
<keyword evidence="2" id="KW-1185">Reference proteome</keyword>
<reference evidence="1 2" key="1">
    <citation type="submission" date="2009-02" db="EMBL/GenBank/DDBJ databases">
        <title>The Genome Sequence of Fusobacterium sp. 3_1_5R.</title>
        <authorList>
            <consortium name="The Broad Institute Genome Sequencing Platform"/>
            <person name="Ward D."/>
            <person name="Young S.K."/>
            <person name="Kodira C.D."/>
            <person name="Zeng Q."/>
            <person name="Koehrsen M."/>
            <person name="Alvarado L."/>
            <person name="Berlin A."/>
            <person name="Borenstein D."/>
            <person name="Chen Z."/>
            <person name="Engels R."/>
            <person name="Freedman E."/>
            <person name="Gellesch M."/>
            <person name="Goldberg J."/>
            <person name="Griggs A."/>
            <person name="Gujja S."/>
            <person name="Heiman D."/>
            <person name="Hepburn T."/>
            <person name="Howarth C."/>
            <person name="Jen D."/>
            <person name="Larson L."/>
            <person name="Lewis B."/>
            <person name="Mehta T."/>
            <person name="Park D."/>
            <person name="Pearson M."/>
            <person name="Roberts A."/>
            <person name="Saif S."/>
            <person name="Shea T."/>
            <person name="Shenoy N."/>
            <person name="Sisk P."/>
            <person name="Stolte C."/>
            <person name="Sykes S."/>
            <person name="Walk T."/>
            <person name="White J."/>
            <person name="Yandava C."/>
            <person name="Allen-Vercoe E."/>
            <person name="Strauss J."/>
            <person name="Ambrose C."/>
            <person name="Lander E."/>
            <person name="Nusbaum C."/>
            <person name="Galagan J."/>
            <person name="Birren B."/>
        </authorList>
    </citation>
    <scope>NUCLEOTIDE SEQUENCE [LARGE SCALE GENOMIC DNA]</scope>
    <source>
        <strain evidence="1 2">3_1_5R</strain>
    </source>
</reference>
<dbReference type="EMBL" id="GG657974">
    <property type="protein sequence ID" value="EFS22156.1"/>
    <property type="molecule type" value="Genomic_DNA"/>
</dbReference>
<protein>
    <submittedName>
        <fullName evidence="1">Uncharacterized protein</fullName>
    </submittedName>
</protein>
<accession>E5BI33</accession>
<dbReference type="HOGENOM" id="CLU_2734190_0_0_0"/>